<protein>
    <submittedName>
        <fullName evidence="4">Uncharacterized protein KIAA1211-like homolog isoform X1</fullName>
    </submittedName>
</protein>
<dbReference type="InterPro" id="IPR028030">
    <property type="entry name" value="DUF4592"/>
</dbReference>
<feature type="region of interest" description="Disordered" evidence="1">
    <location>
        <begin position="734"/>
        <end position="790"/>
    </location>
</feature>
<feature type="region of interest" description="Disordered" evidence="1">
    <location>
        <begin position="1"/>
        <end position="21"/>
    </location>
</feature>
<organism evidence="3 4">
    <name type="scientific">Geotrypetes seraphini</name>
    <name type="common">Gaboon caecilian</name>
    <name type="synonym">Caecilia seraphini</name>
    <dbReference type="NCBI Taxonomy" id="260995"/>
    <lineage>
        <taxon>Eukaryota</taxon>
        <taxon>Metazoa</taxon>
        <taxon>Chordata</taxon>
        <taxon>Craniata</taxon>
        <taxon>Vertebrata</taxon>
        <taxon>Euteleostomi</taxon>
        <taxon>Amphibia</taxon>
        <taxon>Gymnophiona</taxon>
        <taxon>Geotrypetes</taxon>
    </lineage>
</organism>
<accession>A0A6P8RK85</accession>
<dbReference type="Pfam" id="PF15262">
    <property type="entry name" value="DUF4592"/>
    <property type="match status" value="1"/>
</dbReference>
<dbReference type="CTD" id="343990"/>
<feature type="compositionally biased region" description="Basic and acidic residues" evidence="1">
    <location>
        <begin position="832"/>
        <end position="868"/>
    </location>
</feature>
<dbReference type="Proteomes" id="UP000515159">
    <property type="component" value="Chromosome 6"/>
</dbReference>
<dbReference type="OrthoDB" id="9944945at2759"/>
<sequence>MDTKLREAEGFSEDSSGKKKSKFKSFKKLFGKKKKKETLPSLVRIGLKPSQSSSDVTVPQSVCMDYDSEEEMRSSRGILGNRALSHDSIFIPESVQEPSHPVRVFSQENVSENIRALQLKIQHKIKLVSPASFVIPAKRMDDAGTSSEDDGLPRSPLEMSLLHETMSCSTTSKFSDSYQHLSSSSLAGTGSEEEEQISSGPSSRPLSPEYQPLPGLTCARTVCTRTLDDNISPPADFDTPPQLFACLDSSAAKHRLSIKPRHQRTNNTRRLSLQKTQAESLTDLSCTLEEDEDEDEKGMLAELVGGYPVQEQQAKEDRINSINSTALSESPGVLKNYCHSLRDEPTRIEISYDANDANSAFLNITNSEQNVLTDTKAVETEDHESILDANLDGETKMEKDPSEELSASNENAEAFTNSVNSEKILLSNVLSVNILHKKDNSAAQSLSSLIRTEEITQEETKGLVEVSEVEQVHEESTIGVDLGKQLAKKSLKHSNPSSYGNKTPSDFTQVPLPSKVEKTSWHFGKSKSVGELSIPDMENSHLMGHLGLFSEKKVEKVANEFTALRKFSVSSAWERPRTGSFTLRGNLDGENLKSPKLYIPNTNAIVPRHEKTEEGVCSNLDQPERKSCIKEQEFPATETRLVDKMVLSASQTPPAMSDSSVFSRCQSDSEDKNAFQVKLRSTSLSLKYRKSYCTESKAVQKDSTLYKSEQVIPASLSKVDKNLQIKTAADINAGSFLNDNGKSKTQSSEHLYEKPPLPRKPVLLNTSISNTNVSPEKATRPLDSKTESKDLEKESIFSKVVVSTSVSPTESAKGTDSQTKPTWINLAHRKQRGLEEQKLNPEEKQSSLEGDTEKKKKQNERLEGHVKPQAELIKSKSPHLSKRAEEFKQETKHNLEKPRHRAYTLPHLISAAHSSLLLEKEERAQFKQTNHSNSDQPSWMELAKKKSQAWSDMPQIIK</sequence>
<evidence type="ECO:0000256" key="1">
    <source>
        <dbReference type="SAM" id="MobiDB-lite"/>
    </source>
</evidence>
<feature type="region of interest" description="Disordered" evidence="1">
    <location>
        <begin position="925"/>
        <end position="958"/>
    </location>
</feature>
<proteinExistence type="predicted"/>
<dbReference type="AlphaFoldDB" id="A0A6P8RK85"/>
<name>A0A6P8RK85_GEOSA</name>
<feature type="compositionally biased region" description="Polar residues" evidence="1">
    <location>
        <begin position="808"/>
        <end position="822"/>
    </location>
</feature>
<dbReference type="KEGG" id="gsh:117362495"/>
<dbReference type="PANTHER" id="PTHR47743:SF1">
    <property type="entry name" value="CRACD-LIKE PROTEIN"/>
    <property type="match status" value="1"/>
</dbReference>
<feature type="region of interest" description="Disordered" evidence="1">
    <location>
        <begin position="802"/>
        <end position="900"/>
    </location>
</feature>
<feature type="compositionally biased region" description="Polar residues" evidence="1">
    <location>
        <begin position="926"/>
        <end position="937"/>
    </location>
</feature>
<dbReference type="GeneID" id="117362495"/>
<reference evidence="4" key="1">
    <citation type="submission" date="2025-08" db="UniProtKB">
        <authorList>
            <consortium name="RefSeq"/>
        </authorList>
    </citation>
    <scope>IDENTIFICATION</scope>
</reference>
<evidence type="ECO:0000259" key="2">
    <source>
        <dbReference type="Pfam" id="PF15262"/>
    </source>
</evidence>
<dbReference type="RefSeq" id="XP_033804846.1">
    <property type="nucleotide sequence ID" value="XM_033948955.1"/>
</dbReference>
<keyword evidence="3" id="KW-1185">Reference proteome</keyword>
<feature type="compositionally biased region" description="Basic and acidic residues" evidence="1">
    <location>
        <begin position="882"/>
        <end position="897"/>
    </location>
</feature>
<dbReference type="PANTHER" id="PTHR47743">
    <property type="entry name" value="KIAA1210 / KIAA1211 FAMILY MEMBER"/>
    <property type="match status" value="1"/>
</dbReference>
<evidence type="ECO:0000313" key="4">
    <source>
        <dbReference type="RefSeq" id="XP_033804846.1"/>
    </source>
</evidence>
<gene>
    <name evidence="4" type="primary">CRACDL</name>
</gene>
<dbReference type="InterPro" id="IPR026713">
    <property type="entry name" value="CRACD-like"/>
</dbReference>
<dbReference type="FunCoup" id="A0A6P8RK85">
    <property type="interactions" value="91"/>
</dbReference>
<feature type="compositionally biased region" description="Polar residues" evidence="1">
    <location>
        <begin position="764"/>
        <end position="774"/>
    </location>
</feature>
<feature type="region of interest" description="Disordered" evidence="1">
    <location>
        <begin position="181"/>
        <end position="211"/>
    </location>
</feature>
<feature type="domain" description="DUF4592" evidence="2">
    <location>
        <begin position="124"/>
        <end position="266"/>
    </location>
</feature>
<feature type="compositionally biased region" description="Polar residues" evidence="1">
    <location>
        <begin position="735"/>
        <end position="749"/>
    </location>
</feature>
<feature type="region of interest" description="Disordered" evidence="1">
    <location>
        <begin position="489"/>
        <end position="511"/>
    </location>
</feature>
<feature type="compositionally biased region" description="Polar residues" evidence="1">
    <location>
        <begin position="493"/>
        <end position="508"/>
    </location>
</feature>
<feature type="compositionally biased region" description="Basic and acidic residues" evidence="1">
    <location>
        <begin position="777"/>
        <end position="790"/>
    </location>
</feature>
<evidence type="ECO:0000313" key="3">
    <source>
        <dbReference type="Proteomes" id="UP000515159"/>
    </source>
</evidence>
<dbReference type="InParanoid" id="A0A6P8RK85"/>